<dbReference type="EMBL" id="JAQQWN010000007">
    <property type="protein sequence ID" value="KAK8075587.1"/>
    <property type="molecule type" value="Genomic_DNA"/>
</dbReference>
<feature type="chain" id="PRO_5046424283" evidence="2">
    <location>
        <begin position="26"/>
        <end position="410"/>
    </location>
</feature>
<protein>
    <submittedName>
        <fullName evidence="4">Alpha/Beta hydrolase protein</fullName>
    </submittedName>
</protein>
<keyword evidence="2" id="KW-0732">Signal</keyword>
<feature type="domain" description="AB hydrolase-1" evidence="3">
    <location>
        <begin position="166"/>
        <end position="392"/>
    </location>
</feature>
<dbReference type="Gene3D" id="3.40.50.1820">
    <property type="entry name" value="alpha/beta hydrolase"/>
    <property type="match status" value="1"/>
</dbReference>
<sequence>MLPLSPYRHLLVLLAAAPFLPPTLGAPSYPLSSESMERIGDCVDYQIPVTTHTEAQVWGLPKFSNNFDVSAFILSLIRRKPVPPTIPFNPFNGTKDVTGSYTIGATFCSPKNATGGHEKTVLLATHGLGYDRRKNFQTQLLTNWLELYSYWTPTLNTSEYSFAEYVVSKGYSIFMYDRVGTGKSSNTESLATPNPKPRTTSPSSPPLTKSVRSGQYTGELGRPSKVVHVGHSFGSILTHTLVEQDPSLSDGIILTGTGYNGTSFPCSSRALASTWPTRYPGLDSGYLTFADVYGNVATFFNPADFDPEALWYTQHIAQPLAAIELLPSASGNPGATNFTGPVLILTGEVDLGNCNGNCNGLLEHPARELFSQAKPFQAAVHPKAGHGINFNPNATGAFGVMTDFLAKSGL</sequence>
<feature type="compositionally biased region" description="Low complexity" evidence="1">
    <location>
        <begin position="197"/>
        <end position="210"/>
    </location>
</feature>
<comment type="caution">
    <text evidence="4">The sequence shown here is derived from an EMBL/GenBank/DDBJ whole genome shotgun (WGS) entry which is preliminary data.</text>
</comment>
<keyword evidence="5" id="KW-1185">Reference proteome</keyword>
<dbReference type="SUPFAM" id="SSF53474">
    <property type="entry name" value="alpha/beta-Hydrolases"/>
    <property type="match status" value="1"/>
</dbReference>
<dbReference type="Proteomes" id="UP001433268">
    <property type="component" value="Unassembled WGS sequence"/>
</dbReference>
<dbReference type="RefSeq" id="XP_066666527.1">
    <property type="nucleotide sequence ID" value="XM_066814565.1"/>
</dbReference>
<keyword evidence="4" id="KW-0378">Hydrolase</keyword>
<dbReference type="InterPro" id="IPR029058">
    <property type="entry name" value="AB_hydrolase_fold"/>
</dbReference>
<evidence type="ECO:0000313" key="5">
    <source>
        <dbReference type="Proteomes" id="UP001433268"/>
    </source>
</evidence>
<dbReference type="Pfam" id="PF12697">
    <property type="entry name" value="Abhydrolase_6"/>
    <property type="match status" value="1"/>
</dbReference>
<reference evidence="4 5" key="1">
    <citation type="submission" date="2023-01" db="EMBL/GenBank/DDBJ databases">
        <title>Analysis of 21 Apiospora genomes using comparative genomics revels a genus with tremendous synthesis potential of carbohydrate active enzymes and secondary metabolites.</title>
        <authorList>
            <person name="Sorensen T."/>
        </authorList>
    </citation>
    <scope>NUCLEOTIDE SEQUENCE [LARGE SCALE GENOMIC DNA]</scope>
    <source>
        <strain evidence="4 5">CBS 114990</strain>
    </source>
</reference>
<dbReference type="InterPro" id="IPR000073">
    <property type="entry name" value="AB_hydrolase_1"/>
</dbReference>
<evidence type="ECO:0000313" key="4">
    <source>
        <dbReference type="EMBL" id="KAK8075587.1"/>
    </source>
</evidence>
<gene>
    <name evidence="4" type="ORF">PG997_010250</name>
</gene>
<feature type="signal peptide" evidence="2">
    <location>
        <begin position="1"/>
        <end position="25"/>
    </location>
</feature>
<proteinExistence type="predicted"/>
<name>A0ABR1VWH6_9PEZI</name>
<evidence type="ECO:0000256" key="2">
    <source>
        <dbReference type="SAM" id="SignalP"/>
    </source>
</evidence>
<evidence type="ECO:0000259" key="3">
    <source>
        <dbReference type="Pfam" id="PF12697"/>
    </source>
</evidence>
<accession>A0ABR1VWH6</accession>
<feature type="region of interest" description="Disordered" evidence="1">
    <location>
        <begin position="183"/>
        <end position="215"/>
    </location>
</feature>
<dbReference type="GeneID" id="92047625"/>
<organism evidence="4 5">
    <name type="scientific">Apiospora hydei</name>
    <dbReference type="NCBI Taxonomy" id="1337664"/>
    <lineage>
        <taxon>Eukaryota</taxon>
        <taxon>Fungi</taxon>
        <taxon>Dikarya</taxon>
        <taxon>Ascomycota</taxon>
        <taxon>Pezizomycotina</taxon>
        <taxon>Sordariomycetes</taxon>
        <taxon>Xylariomycetidae</taxon>
        <taxon>Amphisphaeriales</taxon>
        <taxon>Apiosporaceae</taxon>
        <taxon>Apiospora</taxon>
    </lineage>
</organism>
<evidence type="ECO:0000256" key="1">
    <source>
        <dbReference type="SAM" id="MobiDB-lite"/>
    </source>
</evidence>
<dbReference type="GO" id="GO:0016787">
    <property type="term" value="F:hydrolase activity"/>
    <property type="evidence" value="ECO:0007669"/>
    <property type="project" value="UniProtKB-KW"/>
</dbReference>